<feature type="region of interest" description="Disordered" evidence="1">
    <location>
        <begin position="38"/>
        <end position="61"/>
    </location>
</feature>
<dbReference type="Proteomes" id="UP001054945">
    <property type="component" value="Unassembled WGS sequence"/>
</dbReference>
<dbReference type="EMBL" id="BPLR01013820">
    <property type="protein sequence ID" value="GIY64044.1"/>
    <property type="molecule type" value="Genomic_DNA"/>
</dbReference>
<organism evidence="2 3">
    <name type="scientific">Caerostris extrusa</name>
    <name type="common">Bark spider</name>
    <name type="synonym">Caerostris bankana</name>
    <dbReference type="NCBI Taxonomy" id="172846"/>
    <lineage>
        <taxon>Eukaryota</taxon>
        <taxon>Metazoa</taxon>
        <taxon>Ecdysozoa</taxon>
        <taxon>Arthropoda</taxon>
        <taxon>Chelicerata</taxon>
        <taxon>Arachnida</taxon>
        <taxon>Araneae</taxon>
        <taxon>Araneomorphae</taxon>
        <taxon>Entelegynae</taxon>
        <taxon>Araneoidea</taxon>
        <taxon>Araneidae</taxon>
        <taxon>Caerostris</taxon>
    </lineage>
</organism>
<evidence type="ECO:0000313" key="2">
    <source>
        <dbReference type="EMBL" id="GIY64044.1"/>
    </source>
</evidence>
<keyword evidence="3" id="KW-1185">Reference proteome</keyword>
<protein>
    <submittedName>
        <fullName evidence="2">Uncharacterized protein</fullName>
    </submittedName>
</protein>
<evidence type="ECO:0000256" key="1">
    <source>
        <dbReference type="SAM" id="MobiDB-lite"/>
    </source>
</evidence>
<comment type="caution">
    <text evidence="2">The sequence shown here is derived from an EMBL/GenBank/DDBJ whole genome shotgun (WGS) entry which is preliminary data.</text>
</comment>
<name>A0AAV4V211_CAEEX</name>
<evidence type="ECO:0000313" key="3">
    <source>
        <dbReference type="Proteomes" id="UP001054945"/>
    </source>
</evidence>
<accession>A0AAV4V211</accession>
<reference evidence="2 3" key="1">
    <citation type="submission" date="2021-06" db="EMBL/GenBank/DDBJ databases">
        <title>Caerostris extrusa draft genome.</title>
        <authorList>
            <person name="Kono N."/>
            <person name="Arakawa K."/>
        </authorList>
    </citation>
    <scope>NUCLEOTIDE SEQUENCE [LARGE SCALE GENOMIC DNA]</scope>
</reference>
<proteinExistence type="predicted"/>
<dbReference type="AlphaFoldDB" id="A0AAV4V211"/>
<gene>
    <name evidence="2" type="ORF">CEXT_769291</name>
</gene>
<sequence>MFKPTGDKEKVSGDDGGMVPKLDCVTCAIRMIQAIKGPSDMRVMSKPTRDKEKVSGGSKGWGSGMVPKLDCVTCTIRKIQGIKGPSGKCGSFGWITRSRMERRLFPDFPFQTIEECLSQPEIRRKFQGFQN</sequence>